<protein>
    <recommendedName>
        <fullName evidence="3">RRM domain-containing protein</fullName>
    </recommendedName>
</protein>
<organism evidence="4 5">
    <name type="scientific">Apatococcus fuscideae</name>
    <dbReference type="NCBI Taxonomy" id="2026836"/>
    <lineage>
        <taxon>Eukaryota</taxon>
        <taxon>Viridiplantae</taxon>
        <taxon>Chlorophyta</taxon>
        <taxon>core chlorophytes</taxon>
        <taxon>Trebouxiophyceae</taxon>
        <taxon>Chlorellales</taxon>
        <taxon>Chlorellaceae</taxon>
        <taxon>Apatococcus</taxon>
    </lineage>
</organism>
<dbReference type="PANTHER" id="PTHR10501">
    <property type="entry name" value="U1 SMALL NUCLEAR RIBONUCLEOPROTEIN A/U2 SMALL NUCLEAR RIBONUCLEOPROTEIN B"/>
    <property type="match status" value="1"/>
</dbReference>
<dbReference type="GO" id="GO:0003723">
    <property type="term" value="F:RNA binding"/>
    <property type="evidence" value="ECO:0007669"/>
    <property type="project" value="UniProtKB-UniRule"/>
</dbReference>
<accession>A0AAW1SSF9</accession>
<sequence>MASYPSYPAEQYAQPYAQPAADPYHAAAAYAAPAYAPAPAAYGYNPDELRTVFLTGFPDDVKERELNNLLRFLPGYEASQMHWKNSQAQGFALFQHGGAARAAIDNISNLVFDEGAVLRSYAPVTNTKDNPPCNTLFIGNLGDTVNEAEIRGLFANAAGFRQLKLIRGQKSTTCFVEFADVPTAMACHAAQQGAVLTSSDRGGVRIQFSKNPFGKKRDYGGNYVQMPGDWGSASGYTAPAADAATTAVAPPGVAPGTEANGAVVKTDYGAVKAE</sequence>
<evidence type="ECO:0000256" key="1">
    <source>
        <dbReference type="ARBA" id="ARBA00022884"/>
    </source>
</evidence>
<dbReference type="InterPro" id="IPR035979">
    <property type="entry name" value="RBD_domain_sf"/>
</dbReference>
<dbReference type="Pfam" id="PF00076">
    <property type="entry name" value="RRM_1"/>
    <property type="match status" value="1"/>
</dbReference>
<reference evidence="4 5" key="1">
    <citation type="journal article" date="2024" name="Nat. Commun.">
        <title>Phylogenomics reveals the evolutionary origins of lichenization in chlorophyte algae.</title>
        <authorList>
            <person name="Puginier C."/>
            <person name="Libourel C."/>
            <person name="Otte J."/>
            <person name="Skaloud P."/>
            <person name="Haon M."/>
            <person name="Grisel S."/>
            <person name="Petersen M."/>
            <person name="Berrin J.G."/>
            <person name="Delaux P.M."/>
            <person name="Dal Grande F."/>
            <person name="Keller J."/>
        </authorList>
    </citation>
    <scope>NUCLEOTIDE SEQUENCE [LARGE SCALE GENOMIC DNA]</scope>
    <source>
        <strain evidence="4 5">SAG 2523</strain>
    </source>
</reference>
<comment type="caution">
    <text evidence="4">The sequence shown here is derived from an EMBL/GenBank/DDBJ whole genome shotgun (WGS) entry which is preliminary data.</text>
</comment>
<keyword evidence="5" id="KW-1185">Reference proteome</keyword>
<dbReference type="PROSITE" id="PS50102">
    <property type="entry name" value="RRM"/>
    <property type="match status" value="1"/>
</dbReference>
<name>A0AAW1SSF9_9CHLO</name>
<keyword evidence="1 2" id="KW-0694">RNA-binding</keyword>
<dbReference type="AlphaFoldDB" id="A0AAW1SSF9"/>
<evidence type="ECO:0000313" key="4">
    <source>
        <dbReference type="EMBL" id="KAK9853867.1"/>
    </source>
</evidence>
<proteinExistence type="predicted"/>
<feature type="domain" description="RRM" evidence="3">
    <location>
        <begin position="134"/>
        <end position="211"/>
    </location>
</feature>
<dbReference type="Proteomes" id="UP001485043">
    <property type="component" value="Unassembled WGS sequence"/>
</dbReference>
<gene>
    <name evidence="4" type="ORF">WJX84_000021</name>
</gene>
<dbReference type="Gene3D" id="3.30.70.330">
    <property type="match status" value="2"/>
</dbReference>
<evidence type="ECO:0000313" key="5">
    <source>
        <dbReference type="Proteomes" id="UP001485043"/>
    </source>
</evidence>
<dbReference type="EMBL" id="JALJOV010001128">
    <property type="protein sequence ID" value="KAK9853867.1"/>
    <property type="molecule type" value="Genomic_DNA"/>
</dbReference>
<evidence type="ECO:0000259" key="3">
    <source>
        <dbReference type="PROSITE" id="PS50102"/>
    </source>
</evidence>
<evidence type="ECO:0000256" key="2">
    <source>
        <dbReference type="PROSITE-ProRule" id="PRU00176"/>
    </source>
</evidence>
<dbReference type="SMART" id="SM00360">
    <property type="entry name" value="RRM"/>
    <property type="match status" value="2"/>
</dbReference>
<dbReference type="InterPro" id="IPR012677">
    <property type="entry name" value="Nucleotide-bd_a/b_plait_sf"/>
</dbReference>
<dbReference type="InterPro" id="IPR000504">
    <property type="entry name" value="RRM_dom"/>
</dbReference>
<dbReference type="SUPFAM" id="SSF54928">
    <property type="entry name" value="RNA-binding domain, RBD"/>
    <property type="match status" value="1"/>
</dbReference>